<dbReference type="InterPro" id="IPR001611">
    <property type="entry name" value="Leu-rich_rpt"/>
</dbReference>
<dbReference type="PANTHER" id="PTHR45712">
    <property type="entry name" value="AGAP008170-PA"/>
    <property type="match status" value="1"/>
</dbReference>
<feature type="signal peptide" evidence="4">
    <location>
        <begin position="1"/>
        <end position="25"/>
    </location>
</feature>
<evidence type="ECO:0000313" key="5">
    <source>
        <dbReference type="Ensembl" id="ENSSDUP00000009303.1"/>
    </source>
</evidence>
<dbReference type="KEGG" id="sdu:111228229"/>
<evidence type="ECO:0000256" key="1">
    <source>
        <dbReference type="ARBA" id="ARBA00022614"/>
    </source>
</evidence>
<dbReference type="RefSeq" id="XP_022609780.1">
    <property type="nucleotide sequence ID" value="XM_022754059.1"/>
</dbReference>
<dbReference type="InterPro" id="IPR003591">
    <property type="entry name" value="Leu-rich_rpt_typical-subtyp"/>
</dbReference>
<evidence type="ECO:0000256" key="2">
    <source>
        <dbReference type="ARBA" id="ARBA00022737"/>
    </source>
</evidence>
<evidence type="ECO:0000313" key="6">
    <source>
        <dbReference type="Proteomes" id="UP000261420"/>
    </source>
</evidence>
<keyword evidence="4" id="KW-0732">Signal</keyword>
<dbReference type="Pfam" id="PF00560">
    <property type="entry name" value="LRR_1"/>
    <property type="match status" value="3"/>
</dbReference>
<protein>
    <submittedName>
        <fullName evidence="5">Negative regulator of reactive oxygen species</fullName>
    </submittedName>
</protein>
<dbReference type="SMART" id="SM00369">
    <property type="entry name" value="LRR_TYP"/>
    <property type="match status" value="13"/>
</dbReference>
<keyword evidence="3" id="KW-1133">Transmembrane helix</keyword>
<dbReference type="Gene3D" id="3.80.10.10">
    <property type="entry name" value="Ribonuclease Inhibitor"/>
    <property type="match status" value="5"/>
</dbReference>
<sequence>MPAHGFTPILLCLLPVWIILTAVSSHPQRSPCQLIQTTALCNNAKLSSVPSGLPSNIEELQLNYNHMQTLQDDSLLHYPSLNSLSLACNSLEKLESNTFQHSKLLESLNLANNNLYIGDPETSYALKKIPGLRALDLSENKLDDEMAATLLQNLTSLEYLNLSGNLLQRLDETSFRDLHLLKELDLQRNIMFEIDGAFDSNPKLQRLNLAFNYLPCLTDFHMTQMVVLNTSHNFIEWFISRQDLNDTFQLETLDLSHNKLLFFPFLPSHSHLRNLYLSHNSIRFYEHLADNSTFPNSTTTVEFYNLKKYTSNTTAKLWDDSLHGDISSLEILDLRGNQVGYFPRGFIQKMPMLSRLGMCTNCLETLNLTSEQFSGSLYELDLSNNRLNQIVADEYTLTTLGNLTYFNLSLNDLEWLPLKLFSSLPSLRSVDLSYNNIDVCPSEEDEIKTETISSCVDWRNVVSLGQLYLKGCNIEIIPSSAFTGLSLTHLELSDNPGLIVQQSIQSLSRTLQHLGLGNTHLQDFDFSHYKHLKFLNISRNSLDHLPPSLLDLDLKVLDLRDNRLSTIPSGLANTLAPKLHIVFLTGNPFNCCQTEWFRTFVTTKTISMVGQSEIECEDPVQIIHTVQHLQPSVCWEEGGESIFWYILLFVPICLSFVGISIIVLLTFKPKMLQKSIKKRCLKPTSY</sequence>
<dbReference type="Proteomes" id="UP000261420">
    <property type="component" value="Unplaced"/>
</dbReference>
<dbReference type="PROSITE" id="PS51450">
    <property type="entry name" value="LRR"/>
    <property type="match status" value="5"/>
</dbReference>
<keyword evidence="6" id="KW-1185">Reference proteome</keyword>
<keyword evidence="3" id="KW-0812">Transmembrane</keyword>
<keyword evidence="3" id="KW-0472">Membrane</keyword>
<feature type="chain" id="PRO_5017247974" evidence="4">
    <location>
        <begin position="26"/>
        <end position="686"/>
    </location>
</feature>
<dbReference type="PRINTS" id="PR00019">
    <property type="entry name" value="LEURICHRPT"/>
</dbReference>
<dbReference type="PANTHER" id="PTHR45712:SF22">
    <property type="entry name" value="INSULIN-LIKE GROWTH FACTOR-BINDING PROTEIN COMPLEX ACID LABILE SUBUNIT"/>
    <property type="match status" value="1"/>
</dbReference>
<dbReference type="Pfam" id="PF13855">
    <property type="entry name" value="LRR_8"/>
    <property type="match status" value="3"/>
</dbReference>
<dbReference type="SUPFAM" id="SSF52058">
    <property type="entry name" value="L domain-like"/>
    <property type="match status" value="2"/>
</dbReference>
<dbReference type="CTD" id="375387"/>
<dbReference type="GeneID" id="111228229"/>
<dbReference type="Ensembl" id="ENSSDUT00000009483.1">
    <property type="protein sequence ID" value="ENSSDUP00000009303.1"/>
    <property type="gene ID" value="ENSSDUG00000006837.1"/>
</dbReference>
<dbReference type="InterPro" id="IPR032675">
    <property type="entry name" value="LRR_dom_sf"/>
</dbReference>
<dbReference type="AlphaFoldDB" id="A0A3B4TTH8"/>
<keyword evidence="2" id="KW-0677">Repeat</keyword>
<reference evidence="5" key="1">
    <citation type="submission" date="2025-08" db="UniProtKB">
        <authorList>
            <consortium name="Ensembl"/>
        </authorList>
    </citation>
    <scope>IDENTIFICATION</scope>
</reference>
<keyword evidence="1" id="KW-0433">Leucine-rich repeat</keyword>
<evidence type="ECO:0000256" key="4">
    <source>
        <dbReference type="SAM" id="SignalP"/>
    </source>
</evidence>
<organism evidence="5 6">
    <name type="scientific">Seriola dumerili</name>
    <name type="common">Greater amberjack</name>
    <name type="synonym">Caranx dumerili</name>
    <dbReference type="NCBI Taxonomy" id="41447"/>
    <lineage>
        <taxon>Eukaryota</taxon>
        <taxon>Metazoa</taxon>
        <taxon>Chordata</taxon>
        <taxon>Craniata</taxon>
        <taxon>Vertebrata</taxon>
        <taxon>Euteleostomi</taxon>
        <taxon>Actinopterygii</taxon>
        <taxon>Neopterygii</taxon>
        <taxon>Teleostei</taxon>
        <taxon>Neoteleostei</taxon>
        <taxon>Acanthomorphata</taxon>
        <taxon>Carangaria</taxon>
        <taxon>Carangiformes</taxon>
        <taxon>Carangidae</taxon>
        <taxon>Seriola</taxon>
    </lineage>
</organism>
<dbReference type="OMA" id="DWAMVTC"/>
<name>A0A3B4TTH8_SERDU</name>
<dbReference type="STRING" id="41447.ENSSDUP00000009303"/>
<proteinExistence type="predicted"/>
<dbReference type="InterPro" id="IPR050333">
    <property type="entry name" value="SLRP"/>
</dbReference>
<reference evidence="5" key="2">
    <citation type="submission" date="2025-09" db="UniProtKB">
        <authorList>
            <consortium name="Ensembl"/>
        </authorList>
    </citation>
    <scope>IDENTIFICATION</scope>
</reference>
<accession>A0A3B4TTH8</accession>
<feature type="transmembrane region" description="Helical" evidence="3">
    <location>
        <begin position="642"/>
        <end position="667"/>
    </location>
</feature>
<evidence type="ECO:0000256" key="3">
    <source>
        <dbReference type="SAM" id="Phobius"/>
    </source>
</evidence>
<dbReference type="GeneTree" id="ENSGT00940000157975"/>